<proteinExistence type="predicted"/>
<evidence type="ECO:0000256" key="1">
    <source>
        <dbReference type="SAM" id="SignalP"/>
    </source>
</evidence>
<dbReference type="PROSITE" id="PS51257">
    <property type="entry name" value="PROKAR_LIPOPROTEIN"/>
    <property type="match status" value="1"/>
</dbReference>
<feature type="chain" id="PRO_5042615852" evidence="1">
    <location>
        <begin position="21"/>
        <end position="214"/>
    </location>
</feature>
<name>A0AAJ4XD88_9SPHI</name>
<dbReference type="EMBL" id="LT906468">
    <property type="protein sequence ID" value="SNV52724.1"/>
    <property type="molecule type" value="Genomic_DNA"/>
</dbReference>
<protein>
    <submittedName>
        <fullName evidence="2">Uncharacterized protein</fullName>
    </submittedName>
</protein>
<sequence>MKTYISIITKAMFLFGLIAASSCQKEQIPTPEGDQAKENAKNTKAKLPGDVSGTLKSAKIYFNSTTKTYTTGYAGGLDYSTMFTHPTNKFDYPDYSPWSPVTGPVTGRSSFMDYHADGNKFVVVLGTVPGGLIYKYDAKKYIDSLSKGYMPSVNGFITRSGGGAGGSGGSEDFYIVLSGQYVIDHSSPTGVAIVDINTKLPDSKPKPPPFESVQ</sequence>
<dbReference type="KEGG" id="smiz:4412673_02722"/>
<keyword evidence="1" id="KW-0732">Signal</keyword>
<evidence type="ECO:0000313" key="3">
    <source>
        <dbReference type="Proteomes" id="UP000215355"/>
    </source>
</evidence>
<dbReference type="RefSeq" id="WP_093097851.1">
    <property type="nucleotide sequence ID" value="NZ_FNGK01000002.1"/>
</dbReference>
<feature type="signal peptide" evidence="1">
    <location>
        <begin position="1"/>
        <end position="20"/>
    </location>
</feature>
<evidence type="ECO:0000313" key="2">
    <source>
        <dbReference type="EMBL" id="SNV52724.1"/>
    </source>
</evidence>
<dbReference type="AlphaFoldDB" id="A0AAJ4XD88"/>
<gene>
    <name evidence="2" type="ORF">SAMEA4412673_02722</name>
</gene>
<reference evidence="2 3" key="1">
    <citation type="submission" date="2017-06" db="EMBL/GenBank/DDBJ databases">
        <authorList>
            <consortium name="Pathogen Informatics"/>
        </authorList>
    </citation>
    <scope>NUCLEOTIDE SEQUENCE [LARGE SCALE GENOMIC DNA]</scope>
    <source>
        <strain evidence="2 3">NCTC12149</strain>
    </source>
</reference>
<organism evidence="2 3">
    <name type="scientific">Sphingobacterium mizutaii</name>
    <dbReference type="NCBI Taxonomy" id="1010"/>
    <lineage>
        <taxon>Bacteria</taxon>
        <taxon>Pseudomonadati</taxon>
        <taxon>Bacteroidota</taxon>
        <taxon>Sphingobacteriia</taxon>
        <taxon>Sphingobacteriales</taxon>
        <taxon>Sphingobacteriaceae</taxon>
        <taxon>Sphingobacterium</taxon>
    </lineage>
</organism>
<dbReference type="Proteomes" id="UP000215355">
    <property type="component" value="Chromosome 1"/>
</dbReference>
<accession>A0AAJ4XD88</accession>